<evidence type="ECO:0000256" key="1">
    <source>
        <dbReference type="SAM" id="MobiDB-lite"/>
    </source>
</evidence>
<feature type="region of interest" description="Disordered" evidence="1">
    <location>
        <begin position="59"/>
        <end position="103"/>
    </location>
</feature>
<reference evidence="2 3" key="1">
    <citation type="submission" date="2024-05" db="EMBL/GenBank/DDBJ databases">
        <authorList>
            <person name="Wallberg A."/>
        </authorList>
    </citation>
    <scope>NUCLEOTIDE SEQUENCE [LARGE SCALE GENOMIC DNA]</scope>
</reference>
<keyword evidence="3" id="KW-1185">Reference proteome</keyword>
<organism evidence="2 3">
    <name type="scientific">Meganyctiphanes norvegica</name>
    <name type="common">Northern krill</name>
    <name type="synonym">Thysanopoda norvegica</name>
    <dbReference type="NCBI Taxonomy" id="48144"/>
    <lineage>
        <taxon>Eukaryota</taxon>
        <taxon>Metazoa</taxon>
        <taxon>Ecdysozoa</taxon>
        <taxon>Arthropoda</taxon>
        <taxon>Crustacea</taxon>
        <taxon>Multicrustacea</taxon>
        <taxon>Malacostraca</taxon>
        <taxon>Eumalacostraca</taxon>
        <taxon>Eucarida</taxon>
        <taxon>Euphausiacea</taxon>
        <taxon>Euphausiidae</taxon>
        <taxon>Meganyctiphanes</taxon>
    </lineage>
</organism>
<dbReference type="Proteomes" id="UP001497623">
    <property type="component" value="Unassembled WGS sequence"/>
</dbReference>
<feature type="compositionally biased region" description="Polar residues" evidence="1">
    <location>
        <begin position="74"/>
        <end position="103"/>
    </location>
</feature>
<accession>A0AAV2SMM4</accession>
<protein>
    <submittedName>
        <fullName evidence="2">Uncharacterized protein</fullName>
    </submittedName>
</protein>
<dbReference type="EMBL" id="CAXKWB010089961">
    <property type="protein sequence ID" value="CAL4214535.1"/>
    <property type="molecule type" value="Genomic_DNA"/>
</dbReference>
<name>A0AAV2SMM4_MEGNR</name>
<sequence>MVDRSYAGLGLTEIADVGPENVPLTTATPGFSAPPEIPPTTHHNMPTLGAEALTIRTEENNSSPTLQEEDAEMDSQNAQQGVEWTQVSSQRHRGNQQNQGENINHVQVIPVPNPEIIIEFLNGARNLVNDQETRTRLLNQSPFQGLFVGTGTSKPYKSEVFLEIRNPSVIPDLLKVDHLMEGSTKHQIKCRRPTYAQTAAHSYGALRDMHPSITVERIMANLNVDIEHNRRNGVTIIEAQRVLRKEGNTLVPTKTVKLKFTGPTTPPVIYYGGIQREIEPFFPNFVICAKCAKSGHIQKKLHKQPPVW</sequence>
<gene>
    <name evidence="2" type="ORF">MNOR_LOCUS38617</name>
</gene>
<feature type="region of interest" description="Disordered" evidence="1">
    <location>
        <begin position="20"/>
        <end position="46"/>
    </location>
</feature>
<evidence type="ECO:0000313" key="3">
    <source>
        <dbReference type="Proteomes" id="UP001497623"/>
    </source>
</evidence>
<proteinExistence type="predicted"/>
<dbReference type="AlphaFoldDB" id="A0AAV2SMM4"/>
<evidence type="ECO:0000313" key="2">
    <source>
        <dbReference type="EMBL" id="CAL4214535.1"/>
    </source>
</evidence>
<comment type="caution">
    <text evidence="2">The sequence shown here is derived from an EMBL/GenBank/DDBJ whole genome shotgun (WGS) entry which is preliminary data.</text>
</comment>